<evidence type="ECO:0000313" key="10">
    <source>
        <dbReference type="EMBL" id="JAC09070.1"/>
    </source>
</evidence>
<keyword evidence="3" id="KW-0809">Transit peptide</keyword>
<evidence type="ECO:0000256" key="7">
    <source>
        <dbReference type="ARBA" id="ARBA00035192"/>
    </source>
</evidence>
<dbReference type="GO" id="GO:0005762">
    <property type="term" value="C:mitochondrial large ribosomal subunit"/>
    <property type="evidence" value="ECO:0007669"/>
    <property type="project" value="InterPro"/>
</dbReference>
<dbReference type="InterPro" id="IPR019192">
    <property type="entry name" value="Ribosomal_mL40"/>
</dbReference>
<dbReference type="VEuPathDB" id="VectorBase:AALC636_035803"/>
<keyword evidence="5" id="KW-0496">Mitochondrion</keyword>
<proteinExistence type="evidence at transcript level"/>
<evidence type="ECO:0000256" key="1">
    <source>
        <dbReference type="ARBA" id="ARBA00004173"/>
    </source>
</evidence>
<evidence type="ECO:0000256" key="5">
    <source>
        <dbReference type="ARBA" id="ARBA00023128"/>
    </source>
</evidence>
<reference evidence="10" key="1">
    <citation type="journal article" date="2014" name="PLoS Negl. Trop. Dis.">
        <title>Identification and characterization of seminal fluid proteins in the Asian tiger mosquito, Aedes albopictus.</title>
        <authorList>
            <person name="Boes K.E."/>
            <person name="Ribeiro J.M."/>
            <person name="Wong A."/>
            <person name="Harrington L.C."/>
            <person name="Wolfner M.F."/>
            <person name="Sirot L.K."/>
        </authorList>
    </citation>
    <scope>NUCLEOTIDE SEQUENCE</scope>
    <source>
        <tissue evidence="10">Reproductive organs</tissue>
    </source>
</reference>
<evidence type="ECO:0000256" key="2">
    <source>
        <dbReference type="ARBA" id="ARBA00009360"/>
    </source>
</evidence>
<protein>
    <recommendedName>
        <fullName evidence="7">Large ribosomal subunit protein mL40</fullName>
    </recommendedName>
    <alternativeName>
        <fullName evidence="8">39S ribosomal protein L40, mitochondrial</fullName>
    </alternativeName>
</protein>
<dbReference type="InterPro" id="IPR039145">
    <property type="entry name" value="Ribosomal_mL40_metazoa/plant"/>
</dbReference>
<evidence type="ECO:0000256" key="6">
    <source>
        <dbReference type="ARBA" id="ARBA00023274"/>
    </source>
</evidence>
<dbReference type="VEuPathDB" id="VectorBase:AALF019384"/>
<keyword evidence="6" id="KW-0687">Ribonucleoprotein</keyword>
<feature type="coiled-coil region" evidence="9">
    <location>
        <begin position="57"/>
        <end position="84"/>
    </location>
</feature>
<evidence type="ECO:0000256" key="3">
    <source>
        <dbReference type="ARBA" id="ARBA00022946"/>
    </source>
</evidence>
<dbReference type="PANTHER" id="PTHR13359:SF2">
    <property type="entry name" value="LARGE RIBOSOMAL SUBUNIT PROTEIN ML40"/>
    <property type="match status" value="1"/>
</dbReference>
<evidence type="ECO:0000256" key="4">
    <source>
        <dbReference type="ARBA" id="ARBA00022980"/>
    </source>
</evidence>
<comment type="subcellular location">
    <subcellularLocation>
        <location evidence="1">Mitochondrion</location>
    </subcellularLocation>
</comment>
<comment type="similarity">
    <text evidence="2">Belongs to the mitochondrion-specific ribosomal protein mL40 family.</text>
</comment>
<sequence>MSMFGAILRTATNSQPTKTFLAWRALHTGPVTSFRFTPILCAEPLKKKKKIDPQILKQREERKRKRLEKQIRRLEKNARQLKPVEELEVPMELIDEQKQRKRTGVKVSPEVLESRVLLEKQWAKYRMEQKLQDYQLIDRVLAAQTKALNELRLESEELYQKAVQVDEGLVPFKAVGPVATPPIEGYEMPDGEYLDVSKKFE</sequence>
<name>A0A023EJE3_AEDAL</name>
<dbReference type="FunFam" id="6.10.250.3440:FF:000001">
    <property type="entry name" value="Mitochondrial ribosomal protein L40"/>
    <property type="match status" value="1"/>
</dbReference>
<keyword evidence="4 10" id="KW-0689">Ribosomal protein</keyword>
<keyword evidence="9" id="KW-0175">Coiled coil</keyword>
<dbReference type="VEuPathDB" id="VectorBase:AALFPA_050997"/>
<dbReference type="EMBL" id="GAPW01004528">
    <property type="protein sequence ID" value="JAC09070.1"/>
    <property type="molecule type" value="mRNA"/>
</dbReference>
<dbReference type="PANTHER" id="PTHR13359">
    <property type="entry name" value="39S RIBOSOMAL PROTEIN L40, MITOCHONDRIAL"/>
    <property type="match status" value="1"/>
</dbReference>
<dbReference type="Gene3D" id="6.10.250.3440">
    <property type="match status" value="1"/>
</dbReference>
<dbReference type="Pfam" id="PF09812">
    <property type="entry name" value="MRP-L28"/>
    <property type="match status" value="1"/>
</dbReference>
<accession>A0A023EJE3</accession>
<evidence type="ECO:0000256" key="8">
    <source>
        <dbReference type="ARBA" id="ARBA00083752"/>
    </source>
</evidence>
<organism evidence="10">
    <name type="scientific">Aedes albopictus</name>
    <name type="common">Asian tiger mosquito</name>
    <name type="synonym">Stegomyia albopicta</name>
    <dbReference type="NCBI Taxonomy" id="7160"/>
    <lineage>
        <taxon>Eukaryota</taxon>
        <taxon>Metazoa</taxon>
        <taxon>Ecdysozoa</taxon>
        <taxon>Arthropoda</taxon>
        <taxon>Hexapoda</taxon>
        <taxon>Insecta</taxon>
        <taxon>Pterygota</taxon>
        <taxon>Neoptera</taxon>
        <taxon>Endopterygota</taxon>
        <taxon>Diptera</taxon>
        <taxon>Nematocera</taxon>
        <taxon>Culicoidea</taxon>
        <taxon>Culicidae</taxon>
        <taxon>Culicinae</taxon>
        <taxon>Aedini</taxon>
        <taxon>Aedes</taxon>
        <taxon>Stegomyia</taxon>
    </lineage>
</organism>
<evidence type="ECO:0000256" key="9">
    <source>
        <dbReference type="SAM" id="Coils"/>
    </source>
</evidence>
<dbReference type="AlphaFoldDB" id="A0A023EJE3"/>